<organism evidence="3 6">
    <name type="scientific">Pediococcus pentosaceus</name>
    <dbReference type="NCBI Taxonomy" id="1255"/>
    <lineage>
        <taxon>Bacteria</taxon>
        <taxon>Bacillati</taxon>
        <taxon>Bacillota</taxon>
        <taxon>Bacilli</taxon>
        <taxon>Lactobacillales</taxon>
        <taxon>Lactobacillaceae</taxon>
        <taxon>Pediococcus</taxon>
    </lineage>
</organism>
<gene>
    <name evidence="3" type="primary">fabZ</name>
    <name evidence="4" type="ORF">ITQ90_03000</name>
    <name evidence="5" type="ORF">PWB86_00735</name>
    <name evidence="3" type="ORF">S100892_01359</name>
</gene>
<accession>A0A0R2H9C6</accession>
<dbReference type="EC" id="4.2.1.59" evidence="3"/>
<evidence type="ECO:0000313" key="3">
    <source>
        <dbReference type="EMBL" id="ARW19931.1"/>
    </source>
</evidence>
<evidence type="ECO:0000313" key="5">
    <source>
        <dbReference type="EMBL" id="WEA57443.1"/>
    </source>
</evidence>
<keyword evidence="2 3" id="KW-0456">Lyase</keyword>
<reference evidence="5 7" key="3">
    <citation type="submission" date="2023-02" db="EMBL/GenBank/DDBJ databases">
        <title>Comparative genomics and fermentation flavor characterization of five lactic acid bacteria reveal flavor biosynthesis metabolic pathways in fermented muskmelon puree.</title>
        <authorList>
            <person name="Yuan L."/>
            <person name="Li M."/>
            <person name="Xu X."/>
            <person name="Lao F."/>
            <person name="Wu J."/>
        </authorList>
    </citation>
    <scope>NUCLEOTIDE SEQUENCE [LARGE SCALE GENOMIC DNA]</scope>
    <source>
        <strain evidence="5 7">Ca-4</strain>
    </source>
</reference>
<dbReference type="EMBL" id="CP021474">
    <property type="protein sequence ID" value="ARW19931.1"/>
    <property type="molecule type" value="Genomic_DNA"/>
</dbReference>
<dbReference type="EMBL" id="JADOFP010000002">
    <property type="protein sequence ID" value="MBF7114473.1"/>
    <property type="molecule type" value="Genomic_DNA"/>
</dbReference>
<sequence length="137" mass="15132">MEINVQDIIPQRPPFQMIDQLVDLEAGKKAVAEKKVTINEWFFNNGNELCMPEPLLVEALAQTGACALLSNEEFVGKNAFFGGIKQAEFSNRVVPGNRLTLTVELTKMKRQIGTGHGVIVNENNELICEADLTFIVG</sequence>
<dbReference type="EMBL" id="CP118739">
    <property type="protein sequence ID" value="WEA57443.1"/>
    <property type="molecule type" value="Genomic_DNA"/>
</dbReference>
<evidence type="ECO:0000313" key="7">
    <source>
        <dbReference type="Proteomes" id="UP001214131"/>
    </source>
</evidence>
<dbReference type="PANTHER" id="PTHR30272:SF1">
    <property type="entry name" value="3-HYDROXYACYL-[ACYL-CARRIER-PROTEIN] DEHYDRATASE"/>
    <property type="match status" value="1"/>
</dbReference>
<protein>
    <submittedName>
        <fullName evidence="3">3-hydroxyacyl-[acyl-carrier-protein] dehydratase</fullName>
        <ecNumber evidence="3">4.2.1.59</ecNumber>
    </submittedName>
    <submittedName>
        <fullName evidence="4">Beta-hydroxyacyl-ACP dehydratase</fullName>
    </submittedName>
</protein>
<dbReference type="InterPro" id="IPR029069">
    <property type="entry name" value="HotDog_dom_sf"/>
</dbReference>
<dbReference type="RefSeq" id="WP_002833589.1">
    <property type="nucleotide sequence ID" value="NZ_BJZY01000002.1"/>
</dbReference>
<dbReference type="Proteomes" id="UP001194632">
    <property type="component" value="Unassembled WGS sequence"/>
</dbReference>
<comment type="similarity">
    <text evidence="1">Belongs to the thioester dehydratase family. FabZ subfamily.</text>
</comment>
<proteinExistence type="inferred from homology"/>
<name>A0A0R2H9C6_PEDPE</name>
<dbReference type="Proteomes" id="UP000196118">
    <property type="component" value="Chromosome"/>
</dbReference>
<reference evidence="3 6" key="1">
    <citation type="submission" date="2017-05" db="EMBL/GenBank/DDBJ databases">
        <title>Genome sequence of Pediococcus pentosaceus strain SRCM100892.</title>
        <authorList>
            <person name="Cho S.H."/>
        </authorList>
    </citation>
    <scope>NUCLEOTIDE SEQUENCE [LARGE SCALE GENOMIC DNA]</scope>
    <source>
        <strain evidence="3 6">SRCM100892</strain>
    </source>
</reference>
<reference evidence="4" key="2">
    <citation type="submission" date="2020-11" db="EMBL/GenBank/DDBJ databases">
        <title>Antibiotic susceptibility profiles of Pediococcus pentosaceus from various origins and their implications for the safety assessment of strains with food-technology applications.</title>
        <authorList>
            <person name="Shani N."/>
            <person name="Oberhaensli S."/>
            <person name="Arias E."/>
        </authorList>
    </citation>
    <scope>NUCLEOTIDE SEQUENCE</scope>
    <source>
        <strain evidence="4">FAM 24207</strain>
    </source>
</reference>
<evidence type="ECO:0000256" key="2">
    <source>
        <dbReference type="ARBA" id="ARBA00023239"/>
    </source>
</evidence>
<dbReference type="SUPFAM" id="SSF54637">
    <property type="entry name" value="Thioesterase/thiol ester dehydrase-isomerase"/>
    <property type="match status" value="1"/>
</dbReference>
<evidence type="ECO:0000313" key="6">
    <source>
        <dbReference type="Proteomes" id="UP000196118"/>
    </source>
</evidence>
<evidence type="ECO:0000313" key="4">
    <source>
        <dbReference type="EMBL" id="MBF7114473.1"/>
    </source>
</evidence>
<dbReference type="InterPro" id="IPR013114">
    <property type="entry name" value="FabA_FabZ"/>
</dbReference>
<dbReference type="Gene3D" id="3.10.129.10">
    <property type="entry name" value="Hotdog Thioesterase"/>
    <property type="match status" value="1"/>
</dbReference>
<dbReference type="Proteomes" id="UP001214131">
    <property type="component" value="Chromosome"/>
</dbReference>
<dbReference type="Pfam" id="PF07977">
    <property type="entry name" value="FabA"/>
    <property type="match status" value="1"/>
</dbReference>
<evidence type="ECO:0000256" key="1">
    <source>
        <dbReference type="ARBA" id="ARBA00009174"/>
    </source>
</evidence>
<dbReference type="AlphaFoldDB" id="A0A0R2H9C6"/>
<dbReference type="GO" id="GO:0019171">
    <property type="term" value="F:(3R)-hydroxyacyl-[acyl-carrier-protein] dehydratase activity"/>
    <property type="evidence" value="ECO:0007669"/>
    <property type="project" value="UniProtKB-EC"/>
</dbReference>
<dbReference type="PANTHER" id="PTHR30272">
    <property type="entry name" value="3-HYDROXYACYL-[ACYL-CARRIER-PROTEIN] DEHYDRATASE"/>
    <property type="match status" value="1"/>
</dbReference>
<dbReference type="CDD" id="cd01288">
    <property type="entry name" value="FabZ"/>
    <property type="match status" value="1"/>
</dbReference>